<feature type="chain" id="PRO_5012784514" description="EF-hand domain-containing protein" evidence="1">
    <location>
        <begin position="18"/>
        <end position="89"/>
    </location>
</feature>
<keyword evidence="4" id="KW-1185">Reference proteome</keyword>
<dbReference type="InterPro" id="IPR011992">
    <property type="entry name" value="EF-hand-dom_pair"/>
</dbReference>
<dbReference type="InterPro" id="IPR002048">
    <property type="entry name" value="EF_hand_dom"/>
</dbReference>
<dbReference type="AlphaFoldDB" id="A0A255Z492"/>
<dbReference type="PROSITE" id="PS50222">
    <property type="entry name" value="EF_HAND_2"/>
    <property type="match status" value="1"/>
</dbReference>
<keyword evidence="1" id="KW-0732">Signal</keyword>
<dbReference type="RefSeq" id="WP_094472374.1">
    <property type="nucleotide sequence ID" value="NZ_NOXT01000048.1"/>
</dbReference>
<gene>
    <name evidence="3" type="ORF">CHU93_01085</name>
</gene>
<dbReference type="PROSITE" id="PS00018">
    <property type="entry name" value="EF_HAND_1"/>
    <property type="match status" value="1"/>
</dbReference>
<dbReference type="Proteomes" id="UP000216991">
    <property type="component" value="Unassembled WGS sequence"/>
</dbReference>
<dbReference type="Gene3D" id="1.10.238.10">
    <property type="entry name" value="EF-hand"/>
    <property type="match status" value="1"/>
</dbReference>
<feature type="signal peptide" evidence="1">
    <location>
        <begin position="1"/>
        <end position="17"/>
    </location>
</feature>
<accession>A0A255Z492</accession>
<dbReference type="SUPFAM" id="SSF47473">
    <property type="entry name" value="EF-hand"/>
    <property type="match status" value="1"/>
</dbReference>
<protein>
    <recommendedName>
        <fullName evidence="2">EF-hand domain-containing protein</fullName>
    </recommendedName>
</protein>
<evidence type="ECO:0000313" key="4">
    <source>
        <dbReference type="Proteomes" id="UP000216991"/>
    </source>
</evidence>
<name>A0A255Z492_9SPHN</name>
<dbReference type="Pfam" id="PF13202">
    <property type="entry name" value="EF-hand_5"/>
    <property type="match status" value="2"/>
</dbReference>
<comment type="caution">
    <text evidence="3">The sequence shown here is derived from an EMBL/GenBank/DDBJ whole genome shotgun (WGS) entry which is preliminary data.</text>
</comment>
<reference evidence="3 4" key="1">
    <citation type="submission" date="2017-07" db="EMBL/GenBank/DDBJ databases">
        <title>Sandarakinorhabdus cyanobacteriorum sp. nov., a novel bacterium isolated from cyanobacterial aggregates in a eutrophic lake.</title>
        <authorList>
            <person name="Cai H."/>
        </authorList>
    </citation>
    <scope>NUCLEOTIDE SEQUENCE [LARGE SCALE GENOMIC DNA]</scope>
    <source>
        <strain evidence="3 4">TH057</strain>
    </source>
</reference>
<evidence type="ECO:0000256" key="1">
    <source>
        <dbReference type="SAM" id="SignalP"/>
    </source>
</evidence>
<organism evidence="3 4">
    <name type="scientific">Sandarakinorhabdus cyanobacteriorum</name>
    <dbReference type="NCBI Taxonomy" id="1981098"/>
    <lineage>
        <taxon>Bacteria</taxon>
        <taxon>Pseudomonadati</taxon>
        <taxon>Pseudomonadota</taxon>
        <taxon>Alphaproteobacteria</taxon>
        <taxon>Sphingomonadales</taxon>
        <taxon>Sphingosinicellaceae</taxon>
        <taxon>Sandarakinorhabdus</taxon>
    </lineage>
</organism>
<dbReference type="GO" id="GO:0005509">
    <property type="term" value="F:calcium ion binding"/>
    <property type="evidence" value="ECO:0007669"/>
    <property type="project" value="InterPro"/>
</dbReference>
<feature type="domain" description="EF-hand" evidence="2">
    <location>
        <begin position="56"/>
        <end position="82"/>
    </location>
</feature>
<sequence>MRLLPLIALLAAAPALAQAPAAPATPRERLIAADANKDGKWSKEEWLAAGRREMGFTMLDADKDGFVTQPELMEGMKRMQAMGMAPPPQ</sequence>
<evidence type="ECO:0000259" key="2">
    <source>
        <dbReference type="PROSITE" id="PS50222"/>
    </source>
</evidence>
<dbReference type="EMBL" id="NOXT01000048">
    <property type="protein sequence ID" value="OYQ36298.1"/>
    <property type="molecule type" value="Genomic_DNA"/>
</dbReference>
<dbReference type="OrthoDB" id="113323at2"/>
<evidence type="ECO:0000313" key="3">
    <source>
        <dbReference type="EMBL" id="OYQ36298.1"/>
    </source>
</evidence>
<dbReference type="InterPro" id="IPR018247">
    <property type="entry name" value="EF_Hand_1_Ca_BS"/>
</dbReference>
<proteinExistence type="predicted"/>